<sequence length="326" mass="36351">MLGFWSIRTSPSRSPRRSTRSWSQLSGMKRQRTRRESPSTITGNGSRPSFLPCMRAFAVERCAGGKQMRRLVEAAWAKRLYIVYMTRGYLKGDARQKVLGYLWWIIEPISLALVYTFLVAGVFNRGGPGVAFYILSGVLPFRWTQHAVSEAIGSIRRHSGIIVSGYIPKVVFPAIAMAVTGVRFLVSLLVVGVPLIIFGNDTPWTSLLLPVAVAVQLCFTAGLSLVFSHYGTYYVDTKNIWDVISRYWLYLSPVIYSLARFDRPVLRTLIELNPATGFLGLYRMALLGEPAPSATALISLMVVTGITLVWGLRLHAKHDSLYGKVL</sequence>
<evidence type="ECO:0000256" key="9">
    <source>
        <dbReference type="SAM" id="Phobius"/>
    </source>
</evidence>
<dbReference type="EMBL" id="PIUK01000159">
    <property type="protein sequence ID" value="MBY6277294.1"/>
    <property type="molecule type" value="Genomic_DNA"/>
</dbReference>
<evidence type="ECO:0000256" key="2">
    <source>
        <dbReference type="ARBA" id="ARBA00007783"/>
    </source>
</evidence>
<proteinExistence type="inferred from homology"/>
<feature type="transmembrane region" description="Helical" evidence="9">
    <location>
        <begin position="170"/>
        <end position="198"/>
    </location>
</feature>
<feature type="compositionally biased region" description="Polar residues" evidence="8">
    <location>
        <begin position="38"/>
        <end position="47"/>
    </location>
</feature>
<evidence type="ECO:0000256" key="1">
    <source>
        <dbReference type="ARBA" id="ARBA00004429"/>
    </source>
</evidence>
<evidence type="ECO:0000313" key="11">
    <source>
        <dbReference type="EMBL" id="MBY6277294.1"/>
    </source>
</evidence>
<feature type="transmembrane region" description="Helical" evidence="9">
    <location>
        <begin position="291"/>
        <end position="312"/>
    </location>
</feature>
<protein>
    <recommendedName>
        <fullName evidence="10">ABC-2 type transporter transmembrane domain-containing protein</fullName>
    </recommendedName>
</protein>
<reference evidence="11" key="1">
    <citation type="submission" date="2017-11" db="EMBL/GenBank/DDBJ databases">
        <title>Three new genomes from thermophilic consortium.</title>
        <authorList>
            <person name="Quaggio R."/>
            <person name="Amgarten D."/>
            <person name="Setubal J.C."/>
        </authorList>
    </citation>
    <scope>NUCLEOTIDE SEQUENCE</scope>
    <source>
        <strain evidence="11">ZCTH01-B2</strain>
    </source>
</reference>
<evidence type="ECO:0000259" key="10">
    <source>
        <dbReference type="Pfam" id="PF01061"/>
    </source>
</evidence>
<feature type="compositionally biased region" description="Low complexity" evidence="8">
    <location>
        <begin position="1"/>
        <end position="13"/>
    </location>
</feature>
<keyword evidence="6 9" id="KW-1133">Transmembrane helix</keyword>
<evidence type="ECO:0000256" key="5">
    <source>
        <dbReference type="ARBA" id="ARBA00022692"/>
    </source>
</evidence>
<comment type="caution">
    <text evidence="11">The sequence shown here is derived from an EMBL/GenBank/DDBJ whole genome shotgun (WGS) entry which is preliminary data.</text>
</comment>
<comment type="subcellular location">
    <subcellularLocation>
        <location evidence="1">Cell inner membrane</location>
        <topology evidence="1">Multi-pass membrane protein</topology>
    </subcellularLocation>
</comment>
<keyword evidence="3" id="KW-0813">Transport</keyword>
<feature type="transmembrane region" description="Helical" evidence="9">
    <location>
        <begin position="101"/>
        <end position="124"/>
    </location>
</feature>
<comment type="similarity">
    <text evidence="2">Belongs to the ABC-2 integral membrane protein family.</text>
</comment>
<organism evidence="11 12">
    <name type="scientific">Symbiobacterium thermophilum</name>
    <dbReference type="NCBI Taxonomy" id="2734"/>
    <lineage>
        <taxon>Bacteria</taxon>
        <taxon>Bacillati</taxon>
        <taxon>Bacillota</taxon>
        <taxon>Clostridia</taxon>
        <taxon>Eubacteriales</taxon>
        <taxon>Symbiobacteriaceae</taxon>
        <taxon>Symbiobacterium</taxon>
    </lineage>
</organism>
<keyword evidence="4" id="KW-1003">Cell membrane</keyword>
<evidence type="ECO:0000256" key="8">
    <source>
        <dbReference type="SAM" id="MobiDB-lite"/>
    </source>
</evidence>
<accession>A0A953LJL1</accession>
<feature type="region of interest" description="Disordered" evidence="8">
    <location>
        <begin position="1"/>
        <end position="47"/>
    </location>
</feature>
<dbReference type="InterPro" id="IPR013525">
    <property type="entry name" value="ABC2_TM"/>
</dbReference>
<name>A0A953LJL1_SYMTR</name>
<evidence type="ECO:0000256" key="3">
    <source>
        <dbReference type="ARBA" id="ARBA00022448"/>
    </source>
</evidence>
<feature type="transmembrane region" description="Helical" evidence="9">
    <location>
        <begin position="204"/>
        <end position="227"/>
    </location>
</feature>
<dbReference type="GO" id="GO:0015920">
    <property type="term" value="P:lipopolysaccharide transport"/>
    <property type="evidence" value="ECO:0007669"/>
    <property type="project" value="TreeGrafter"/>
</dbReference>
<evidence type="ECO:0000256" key="4">
    <source>
        <dbReference type="ARBA" id="ARBA00022475"/>
    </source>
</evidence>
<dbReference type="Proteomes" id="UP000732377">
    <property type="component" value="Unassembled WGS sequence"/>
</dbReference>
<dbReference type="GO" id="GO:0140359">
    <property type="term" value="F:ABC-type transporter activity"/>
    <property type="evidence" value="ECO:0007669"/>
    <property type="project" value="InterPro"/>
</dbReference>
<evidence type="ECO:0000256" key="7">
    <source>
        <dbReference type="ARBA" id="ARBA00023136"/>
    </source>
</evidence>
<dbReference type="PANTHER" id="PTHR30413:SF8">
    <property type="entry name" value="TRANSPORT PERMEASE PROTEIN"/>
    <property type="match status" value="1"/>
</dbReference>
<dbReference type="GO" id="GO:0005886">
    <property type="term" value="C:plasma membrane"/>
    <property type="evidence" value="ECO:0007669"/>
    <property type="project" value="UniProtKB-SubCell"/>
</dbReference>
<evidence type="ECO:0000256" key="6">
    <source>
        <dbReference type="ARBA" id="ARBA00022989"/>
    </source>
</evidence>
<dbReference type="Pfam" id="PF01061">
    <property type="entry name" value="ABC2_membrane"/>
    <property type="match status" value="1"/>
</dbReference>
<gene>
    <name evidence="11" type="ORF">CWE10_13965</name>
</gene>
<evidence type="ECO:0000313" key="12">
    <source>
        <dbReference type="Proteomes" id="UP000732377"/>
    </source>
</evidence>
<dbReference type="PANTHER" id="PTHR30413">
    <property type="entry name" value="INNER MEMBRANE TRANSPORT PERMEASE"/>
    <property type="match status" value="1"/>
</dbReference>
<feature type="domain" description="ABC-2 type transporter transmembrane" evidence="10">
    <location>
        <begin position="85"/>
        <end position="284"/>
    </location>
</feature>
<keyword evidence="7 9" id="KW-0472">Membrane</keyword>
<dbReference type="AlphaFoldDB" id="A0A953LJL1"/>
<keyword evidence="5 9" id="KW-0812">Transmembrane</keyword>